<dbReference type="AlphaFoldDB" id="A0AAV8HQP5"/>
<dbReference type="EMBL" id="JAMFTS010000001">
    <property type="protein sequence ID" value="KAJ4818905.1"/>
    <property type="molecule type" value="Genomic_DNA"/>
</dbReference>
<feature type="domain" description="KIB1-4 beta-propeller" evidence="1">
    <location>
        <begin position="95"/>
        <end position="376"/>
    </location>
</feature>
<dbReference type="PANTHER" id="PTHR44259">
    <property type="entry name" value="OS07G0183000 PROTEIN-RELATED"/>
    <property type="match status" value="1"/>
</dbReference>
<name>A0AAV8HQP5_9POAL</name>
<dbReference type="Pfam" id="PF03478">
    <property type="entry name" value="Beta-prop_KIB1-4"/>
    <property type="match status" value="1"/>
</dbReference>
<accession>A0AAV8HQP5</accession>
<dbReference type="InterPro" id="IPR005174">
    <property type="entry name" value="KIB1-4_b-propeller"/>
</dbReference>
<reference evidence="2" key="1">
    <citation type="submission" date="2022-08" db="EMBL/GenBank/DDBJ databases">
        <authorList>
            <person name="Marques A."/>
        </authorList>
    </citation>
    <scope>NUCLEOTIDE SEQUENCE</scope>
    <source>
        <strain evidence="2">RhyPub2mFocal</strain>
        <tissue evidence="2">Leaves</tissue>
    </source>
</reference>
<dbReference type="Proteomes" id="UP001140206">
    <property type="component" value="Chromosome 1"/>
</dbReference>
<sequence length="421" mass="46944">MNQHPHEQPTAEQGLRWANDLPPEILSIIAAKSGSAAHYVTLRRVCKRWHQSLSMPPFLPLPSRQVPFLLVPPHGSDPPAPCPIGYAFPLPFSAPSQTAFFPLPQLQETLGCICVGSSHGWLISLSRDSALSLINPVTADSIHLPHLSSMDNTVLSFDKDSFPEYRLGNGICVSWFSIVHRAVLSSHPVQDPGFTVLLFLSGLTECCFTWRNTCTRWHQHLHMPFLVEDVVFLNGAFAAIDLSTNLAIFDFRNLKTVLMITLQPLLEVMPKEAFLVESAGDLLLVLKWVNYGHSMIHRGAIKVFLIFSLENLDGVVELGAIEIGPLKNCVLFVGHGSSFCVKVDRFPWLAADTVYFTHFYTLPGKDGEVVHHGGVYKFTVSSKAPSRAFAVGTPWYFALWSWLKFYWVTPNLNSLNSLNPR</sequence>
<evidence type="ECO:0000313" key="2">
    <source>
        <dbReference type="EMBL" id="KAJ4818905.1"/>
    </source>
</evidence>
<dbReference type="InterPro" id="IPR050942">
    <property type="entry name" value="F-box_BR-signaling"/>
</dbReference>
<evidence type="ECO:0000313" key="3">
    <source>
        <dbReference type="Proteomes" id="UP001140206"/>
    </source>
</evidence>
<comment type="caution">
    <text evidence="2">The sequence shown here is derived from an EMBL/GenBank/DDBJ whole genome shotgun (WGS) entry which is preliminary data.</text>
</comment>
<proteinExistence type="predicted"/>
<organism evidence="2 3">
    <name type="scientific">Rhynchospora pubera</name>
    <dbReference type="NCBI Taxonomy" id="906938"/>
    <lineage>
        <taxon>Eukaryota</taxon>
        <taxon>Viridiplantae</taxon>
        <taxon>Streptophyta</taxon>
        <taxon>Embryophyta</taxon>
        <taxon>Tracheophyta</taxon>
        <taxon>Spermatophyta</taxon>
        <taxon>Magnoliopsida</taxon>
        <taxon>Liliopsida</taxon>
        <taxon>Poales</taxon>
        <taxon>Cyperaceae</taxon>
        <taxon>Cyperoideae</taxon>
        <taxon>Rhynchosporeae</taxon>
        <taxon>Rhynchospora</taxon>
    </lineage>
</organism>
<keyword evidence="3" id="KW-1185">Reference proteome</keyword>
<protein>
    <recommendedName>
        <fullName evidence="1">KIB1-4 beta-propeller domain-containing protein</fullName>
    </recommendedName>
</protein>
<dbReference type="PANTHER" id="PTHR44259:SF114">
    <property type="entry name" value="OS06G0707300 PROTEIN"/>
    <property type="match status" value="1"/>
</dbReference>
<evidence type="ECO:0000259" key="1">
    <source>
        <dbReference type="Pfam" id="PF03478"/>
    </source>
</evidence>
<gene>
    <name evidence="2" type="ORF">LUZ62_031471</name>
</gene>